<sequence>MGNEGSSGLLMPAIIIVMILAMYFLMIRPQNKRRREMMEKQRQAGPGQTVVTIGGLHATIIDSDDTTVTLEVSPGVMCVYERGAIARVLDDDGVDEDTTTDSEPEDGMPATDAKADEPAAEDSKAGNRPPGDGTQN</sequence>
<dbReference type="PRINTS" id="PR01853">
    <property type="entry name" value="YAJCTRNLCASE"/>
</dbReference>
<evidence type="ECO:0000256" key="6">
    <source>
        <dbReference type="ARBA" id="ARBA00022927"/>
    </source>
</evidence>
<dbReference type="PANTHER" id="PTHR33909:SF1">
    <property type="entry name" value="SEC TRANSLOCON ACCESSORY COMPLEX SUBUNIT YAJC"/>
    <property type="match status" value="1"/>
</dbReference>
<dbReference type="InterPro" id="IPR003849">
    <property type="entry name" value="Preprotein_translocase_YajC"/>
</dbReference>
<comment type="caution">
    <text evidence="12">The sequence shown here is derived from an EMBL/GenBank/DDBJ whole genome shotgun (WGS) entry which is preliminary data.</text>
</comment>
<dbReference type="Proteomes" id="UP000321617">
    <property type="component" value="Unassembled WGS sequence"/>
</dbReference>
<keyword evidence="7 11" id="KW-1133">Transmembrane helix</keyword>
<evidence type="ECO:0000256" key="9">
    <source>
        <dbReference type="ARBA" id="ARBA00023136"/>
    </source>
</evidence>
<evidence type="ECO:0000256" key="1">
    <source>
        <dbReference type="ARBA" id="ARBA00004162"/>
    </source>
</evidence>
<keyword evidence="5 11" id="KW-0812">Transmembrane</keyword>
<keyword evidence="6" id="KW-0653">Protein transport</keyword>
<name>A0A562VCQ8_9ACTN</name>
<evidence type="ECO:0000313" key="12">
    <source>
        <dbReference type="EMBL" id="TWJ15666.1"/>
    </source>
</evidence>
<feature type="compositionally biased region" description="Acidic residues" evidence="10">
    <location>
        <begin position="91"/>
        <end position="106"/>
    </location>
</feature>
<accession>A0A562VCQ8</accession>
<dbReference type="Pfam" id="PF02699">
    <property type="entry name" value="YajC"/>
    <property type="match status" value="1"/>
</dbReference>
<keyword evidence="8" id="KW-0811">Translocation</keyword>
<gene>
    <name evidence="12" type="ORF">LX16_1377</name>
</gene>
<evidence type="ECO:0000256" key="4">
    <source>
        <dbReference type="ARBA" id="ARBA00022475"/>
    </source>
</evidence>
<feature type="region of interest" description="Disordered" evidence="10">
    <location>
        <begin position="89"/>
        <end position="136"/>
    </location>
</feature>
<dbReference type="AlphaFoldDB" id="A0A562VCQ8"/>
<evidence type="ECO:0000313" key="13">
    <source>
        <dbReference type="Proteomes" id="UP000321617"/>
    </source>
</evidence>
<keyword evidence="4" id="KW-1003">Cell membrane</keyword>
<proteinExistence type="inferred from homology"/>
<keyword evidence="3" id="KW-0813">Transport</keyword>
<keyword evidence="13" id="KW-1185">Reference proteome</keyword>
<dbReference type="NCBIfam" id="TIGR00739">
    <property type="entry name" value="yajC"/>
    <property type="match status" value="1"/>
</dbReference>
<dbReference type="EMBL" id="VLLL01000005">
    <property type="protein sequence ID" value="TWJ15666.1"/>
    <property type="molecule type" value="Genomic_DNA"/>
</dbReference>
<evidence type="ECO:0000256" key="2">
    <source>
        <dbReference type="ARBA" id="ARBA00006742"/>
    </source>
</evidence>
<dbReference type="GO" id="GO:0005886">
    <property type="term" value="C:plasma membrane"/>
    <property type="evidence" value="ECO:0007669"/>
    <property type="project" value="UniProtKB-SubCell"/>
</dbReference>
<keyword evidence="9 11" id="KW-0472">Membrane</keyword>
<dbReference type="PANTHER" id="PTHR33909">
    <property type="entry name" value="SEC TRANSLOCON ACCESSORY COMPLEX SUBUNIT YAJC"/>
    <property type="match status" value="1"/>
</dbReference>
<evidence type="ECO:0000256" key="10">
    <source>
        <dbReference type="SAM" id="MobiDB-lite"/>
    </source>
</evidence>
<feature type="compositionally biased region" description="Basic and acidic residues" evidence="10">
    <location>
        <begin position="113"/>
        <end position="125"/>
    </location>
</feature>
<reference evidence="12 13" key="1">
    <citation type="journal article" date="2013" name="Stand. Genomic Sci.">
        <title>Genomic Encyclopedia of Type Strains, Phase I: The one thousand microbial genomes (KMG-I) project.</title>
        <authorList>
            <person name="Kyrpides N.C."/>
            <person name="Woyke T."/>
            <person name="Eisen J.A."/>
            <person name="Garrity G."/>
            <person name="Lilburn T.G."/>
            <person name="Beck B.J."/>
            <person name="Whitman W.B."/>
            <person name="Hugenholtz P."/>
            <person name="Klenk H.P."/>
        </authorList>
    </citation>
    <scope>NUCLEOTIDE SEQUENCE [LARGE SCALE GENOMIC DNA]</scope>
    <source>
        <strain evidence="12 13">DSM 45044</strain>
    </source>
</reference>
<comment type="subcellular location">
    <subcellularLocation>
        <location evidence="1">Cell membrane</location>
        <topology evidence="1">Single-pass membrane protein</topology>
    </subcellularLocation>
</comment>
<evidence type="ECO:0000256" key="8">
    <source>
        <dbReference type="ARBA" id="ARBA00023010"/>
    </source>
</evidence>
<protein>
    <submittedName>
        <fullName evidence="12">Preprotein translocase subunit YajC</fullName>
    </submittedName>
</protein>
<dbReference type="SMART" id="SM01323">
    <property type="entry name" value="YajC"/>
    <property type="match status" value="1"/>
</dbReference>
<dbReference type="GO" id="GO:0015031">
    <property type="term" value="P:protein transport"/>
    <property type="evidence" value="ECO:0007669"/>
    <property type="project" value="UniProtKB-KW"/>
</dbReference>
<evidence type="ECO:0000256" key="3">
    <source>
        <dbReference type="ARBA" id="ARBA00022448"/>
    </source>
</evidence>
<evidence type="ECO:0000256" key="7">
    <source>
        <dbReference type="ARBA" id="ARBA00022989"/>
    </source>
</evidence>
<organism evidence="12 13">
    <name type="scientific">Stackebrandtia albiflava</name>
    <dbReference type="NCBI Taxonomy" id="406432"/>
    <lineage>
        <taxon>Bacteria</taxon>
        <taxon>Bacillati</taxon>
        <taxon>Actinomycetota</taxon>
        <taxon>Actinomycetes</taxon>
        <taxon>Glycomycetales</taxon>
        <taxon>Glycomycetaceae</taxon>
        <taxon>Stackebrandtia</taxon>
    </lineage>
</organism>
<evidence type="ECO:0000256" key="5">
    <source>
        <dbReference type="ARBA" id="ARBA00022692"/>
    </source>
</evidence>
<comment type="similarity">
    <text evidence="2">Belongs to the YajC family.</text>
</comment>
<feature type="transmembrane region" description="Helical" evidence="11">
    <location>
        <begin position="6"/>
        <end position="27"/>
    </location>
</feature>
<evidence type="ECO:0000256" key="11">
    <source>
        <dbReference type="SAM" id="Phobius"/>
    </source>
</evidence>